<protein>
    <submittedName>
        <fullName evidence="1">Uncharacterized protein</fullName>
    </submittedName>
</protein>
<dbReference type="Proteomes" id="UP000254716">
    <property type="component" value="Unassembled WGS sequence"/>
</dbReference>
<organism evidence="1 2">
    <name type="scientific">Escherichia coli</name>
    <dbReference type="NCBI Taxonomy" id="562"/>
    <lineage>
        <taxon>Bacteria</taxon>
        <taxon>Pseudomonadati</taxon>
        <taxon>Pseudomonadota</taxon>
        <taxon>Gammaproteobacteria</taxon>
        <taxon>Enterobacterales</taxon>
        <taxon>Enterobacteriaceae</taxon>
        <taxon>Escherichia</taxon>
    </lineage>
</organism>
<sequence>MKINYKFRINLITVILSQVLIQIYLWHNIPVSGDIPLPIILLISIFLSGLAICTAFWLAYDSDRFKKLSLPKQIILLVLYTAGFTFLILYDFM</sequence>
<reference evidence="1 2" key="1">
    <citation type="submission" date="2018-06" db="EMBL/GenBank/DDBJ databases">
        <authorList>
            <consortium name="Pathogen Informatics"/>
            <person name="Doyle S."/>
        </authorList>
    </citation>
    <scope>NUCLEOTIDE SEQUENCE [LARGE SCALE GENOMIC DNA]</scope>
    <source>
        <strain evidence="1 2">NCTC9081</strain>
    </source>
</reference>
<proteinExistence type="predicted"/>
<gene>
    <name evidence="1" type="ORF">NCTC9081_06112</name>
</gene>
<evidence type="ECO:0000313" key="1">
    <source>
        <dbReference type="EMBL" id="STJ20528.1"/>
    </source>
</evidence>
<evidence type="ECO:0000313" key="2">
    <source>
        <dbReference type="Proteomes" id="UP000254716"/>
    </source>
</evidence>
<dbReference type="AlphaFoldDB" id="A0A0A0FFC2"/>
<dbReference type="EMBL" id="UGCV01000008">
    <property type="protein sequence ID" value="STJ20528.1"/>
    <property type="molecule type" value="Genomic_DNA"/>
</dbReference>
<accession>A0A0A0FFC2</accession>
<name>A0A0A0FFC2_ECOLX</name>